<comment type="caution">
    <text evidence="1">The sequence shown here is derived from an EMBL/GenBank/DDBJ whole genome shotgun (WGS) entry which is preliminary data.</text>
</comment>
<evidence type="ECO:0000313" key="2">
    <source>
        <dbReference type="Proteomes" id="UP000886523"/>
    </source>
</evidence>
<keyword evidence="2" id="KW-1185">Reference proteome</keyword>
<sequence>MTWRRALLHWTITHGKAPASEATWRALNPWEKSAFLEDHGSDVMVPLLGSGWLCGLCPWYANSHYPPYDTQYHNHENLLVPYPWTGFNTEPLEFNWKPRPQSNGDRSIVDNEMPSSYPLAERLVMLYVCCWRSPFKKPLQSCAIRYSSAKHVISGTDLPASQAAWVYTGVCSNGKALPRSKAVLIAIHFAYARPDKYTNIRGIPYSNNWLSGQSRKESQVANHP</sequence>
<accession>A0A9P6DW73</accession>
<gene>
    <name evidence="1" type="ORF">BS47DRAFT_717384</name>
</gene>
<name>A0A9P6DW73_9AGAM</name>
<dbReference type="AlphaFoldDB" id="A0A9P6DW73"/>
<dbReference type="Proteomes" id="UP000886523">
    <property type="component" value="Unassembled WGS sequence"/>
</dbReference>
<evidence type="ECO:0000313" key="1">
    <source>
        <dbReference type="EMBL" id="KAF9516067.1"/>
    </source>
</evidence>
<reference evidence="1" key="1">
    <citation type="journal article" date="2020" name="Nat. Commun.">
        <title>Large-scale genome sequencing of mycorrhizal fungi provides insights into the early evolution of symbiotic traits.</title>
        <authorList>
            <person name="Miyauchi S."/>
            <person name="Kiss E."/>
            <person name="Kuo A."/>
            <person name="Drula E."/>
            <person name="Kohler A."/>
            <person name="Sanchez-Garcia M."/>
            <person name="Morin E."/>
            <person name="Andreopoulos B."/>
            <person name="Barry K.W."/>
            <person name="Bonito G."/>
            <person name="Buee M."/>
            <person name="Carver A."/>
            <person name="Chen C."/>
            <person name="Cichocki N."/>
            <person name="Clum A."/>
            <person name="Culley D."/>
            <person name="Crous P.W."/>
            <person name="Fauchery L."/>
            <person name="Girlanda M."/>
            <person name="Hayes R.D."/>
            <person name="Keri Z."/>
            <person name="LaButti K."/>
            <person name="Lipzen A."/>
            <person name="Lombard V."/>
            <person name="Magnuson J."/>
            <person name="Maillard F."/>
            <person name="Murat C."/>
            <person name="Nolan M."/>
            <person name="Ohm R.A."/>
            <person name="Pangilinan J."/>
            <person name="Pereira M.F."/>
            <person name="Perotto S."/>
            <person name="Peter M."/>
            <person name="Pfister S."/>
            <person name="Riley R."/>
            <person name="Sitrit Y."/>
            <person name="Stielow J.B."/>
            <person name="Szollosi G."/>
            <person name="Zifcakova L."/>
            <person name="Stursova M."/>
            <person name="Spatafora J.W."/>
            <person name="Tedersoo L."/>
            <person name="Vaario L.M."/>
            <person name="Yamada A."/>
            <person name="Yan M."/>
            <person name="Wang P."/>
            <person name="Xu J."/>
            <person name="Bruns T."/>
            <person name="Baldrian P."/>
            <person name="Vilgalys R."/>
            <person name="Dunand C."/>
            <person name="Henrissat B."/>
            <person name="Grigoriev I.V."/>
            <person name="Hibbett D."/>
            <person name="Nagy L.G."/>
            <person name="Martin F.M."/>
        </authorList>
    </citation>
    <scope>NUCLEOTIDE SEQUENCE</scope>
    <source>
        <strain evidence="1">UP504</strain>
    </source>
</reference>
<proteinExistence type="predicted"/>
<organism evidence="1 2">
    <name type="scientific">Hydnum rufescens UP504</name>
    <dbReference type="NCBI Taxonomy" id="1448309"/>
    <lineage>
        <taxon>Eukaryota</taxon>
        <taxon>Fungi</taxon>
        <taxon>Dikarya</taxon>
        <taxon>Basidiomycota</taxon>
        <taxon>Agaricomycotina</taxon>
        <taxon>Agaricomycetes</taxon>
        <taxon>Cantharellales</taxon>
        <taxon>Hydnaceae</taxon>
        <taxon>Hydnum</taxon>
    </lineage>
</organism>
<dbReference type="EMBL" id="MU128944">
    <property type="protein sequence ID" value="KAF9516067.1"/>
    <property type="molecule type" value="Genomic_DNA"/>
</dbReference>
<protein>
    <submittedName>
        <fullName evidence="1">Uncharacterized protein</fullName>
    </submittedName>
</protein>